<comment type="catalytic activity">
    <reaction evidence="1">
        <text>[E2 ubiquitin-conjugating enzyme]-S-ubiquitinyl-L-cysteine + [acceptor protein]-L-lysine = [E2 ubiquitin-conjugating enzyme]-L-cysteine + [acceptor protein]-N(6)-ubiquitinyl-L-lysine.</text>
        <dbReference type="EC" id="2.3.2.31"/>
    </reaction>
</comment>
<dbReference type="InterPro" id="IPR044066">
    <property type="entry name" value="TRIAD_supradom"/>
</dbReference>
<keyword evidence="3" id="KW-0808">Transferase</keyword>
<dbReference type="GO" id="GO:0061630">
    <property type="term" value="F:ubiquitin protein ligase activity"/>
    <property type="evidence" value="ECO:0007669"/>
    <property type="project" value="UniProtKB-EC"/>
</dbReference>
<dbReference type="InterPro" id="IPR048962">
    <property type="entry name" value="ARIH1-like_UBL"/>
</dbReference>
<feature type="region of interest" description="Disordered" evidence="9">
    <location>
        <begin position="138"/>
        <end position="170"/>
    </location>
</feature>
<dbReference type="GeneID" id="14918144"/>
<dbReference type="InterPro" id="IPR031127">
    <property type="entry name" value="E3_UB_ligase_RBR"/>
</dbReference>
<proteinExistence type="predicted"/>
<dbReference type="Pfam" id="PF21235">
    <property type="entry name" value="UBA_ARI1"/>
    <property type="match status" value="1"/>
</dbReference>
<feature type="domain" description="RING-type" evidence="10">
    <location>
        <begin position="155"/>
        <end position="286"/>
    </location>
</feature>
<evidence type="ECO:0000256" key="2">
    <source>
        <dbReference type="ARBA" id="ARBA00012251"/>
    </source>
</evidence>
<evidence type="ECO:0000256" key="8">
    <source>
        <dbReference type="ARBA" id="ARBA00022833"/>
    </source>
</evidence>
<dbReference type="PANTHER" id="PTHR11685">
    <property type="entry name" value="RBR FAMILY RING FINGER AND IBR DOMAIN-CONTAINING"/>
    <property type="match status" value="1"/>
</dbReference>
<gene>
    <name evidence="11" type="ORF">ACA1_065260</name>
</gene>
<dbReference type="OMA" id="KCGQCLW"/>
<dbReference type="VEuPathDB" id="AmoebaDB:ACA1_065260"/>
<evidence type="ECO:0000313" key="12">
    <source>
        <dbReference type="Proteomes" id="UP000011083"/>
    </source>
</evidence>
<protein>
    <recommendedName>
        <fullName evidence="2">RBR-type E3 ubiquitin transferase</fullName>
        <ecNumber evidence="2">2.3.2.31</ecNumber>
    </recommendedName>
</protein>
<dbReference type="KEGG" id="acan:ACA1_065260"/>
<evidence type="ECO:0000256" key="3">
    <source>
        <dbReference type="ARBA" id="ARBA00022679"/>
    </source>
</evidence>
<keyword evidence="4" id="KW-0479">Metal-binding</keyword>
<evidence type="ECO:0000256" key="1">
    <source>
        <dbReference type="ARBA" id="ARBA00001798"/>
    </source>
</evidence>
<evidence type="ECO:0000313" key="11">
    <source>
        <dbReference type="EMBL" id="ELR17737.1"/>
    </source>
</evidence>
<reference evidence="11 12" key="1">
    <citation type="journal article" date="2013" name="Genome Biol.">
        <title>Genome of Acanthamoeba castellanii highlights extensive lateral gene transfer and early evolution of tyrosine kinase signaling.</title>
        <authorList>
            <person name="Clarke M."/>
            <person name="Lohan A.J."/>
            <person name="Liu B."/>
            <person name="Lagkouvardos I."/>
            <person name="Roy S."/>
            <person name="Zafar N."/>
            <person name="Bertelli C."/>
            <person name="Schilde C."/>
            <person name="Kianianmomeni A."/>
            <person name="Burglin T.R."/>
            <person name="Frech C."/>
            <person name="Turcotte B."/>
            <person name="Kopec K.O."/>
            <person name="Synnott J.M."/>
            <person name="Choo C."/>
            <person name="Paponov I."/>
            <person name="Finkler A."/>
            <person name="Soon Heng Tan C."/>
            <person name="Hutchins A.P."/>
            <person name="Weinmeier T."/>
            <person name="Rattei T."/>
            <person name="Chu J.S."/>
            <person name="Gimenez G."/>
            <person name="Irimia M."/>
            <person name="Rigden D.J."/>
            <person name="Fitzpatrick D.A."/>
            <person name="Lorenzo-Morales J."/>
            <person name="Bateman A."/>
            <person name="Chiu C.H."/>
            <person name="Tang P."/>
            <person name="Hegemann P."/>
            <person name="Fromm H."/>
            <person name="Raoult D."/>
            <person name="Greub G."/>
            <person name="Miranda-Saavedra D."/>
            <person name="Chen N."/>
            <person name="Nash P."/>
            <person name="Ginger M.L."/>
            <person name="Horn M."/>
            <person name="Schaap P."/>
            <person name="Caler L."/>
            <person name="Loftus B."/>
        </authorList>
    </citation>
    <scope>NUCLEOTIDE SEQUENCE [LARGE SCALE GENOMIC DNA]</scope>
    <source>
        <strain evidence="11 12">Neff</strain>
    </source>
</reference>
<keyword evidence="8" id="KW-0862">Zinc</keyword>
<dbReference type="InterPro" id="IPR013083">
    <property type="entry name" value="Znf_RING/FYVE/PHD"/>
</dbReference>
<dbReference type="EMBL" id="KB007974">
    <property type="protein sequence ID" value="ELR17737.1"/>
    <property type="molecule type" value="Genomic_DNA"/>
</dbReference>
<evidence type="ECO:0000256" key="6">
    <source>
        <dbReference type="ARBA" id="ARBA00022771"/>
    </source>
</evidence>
<dbReference type="AlphaFoldDB" id="L8GXR8"/>
<dbReference type="EC" id="2.3.2.31" evidence="2"/>
<keyword evidence="6" id="KW-0863">Zinc-finger</keyword>
<dbReference type="GO" id="GO:0016567">
    <property type="term" value="P:protein ubiquitination"/>
    <property type="evidence" value="ECO:0007669"/>
    <property type="project" value="InterPro"/>
</dbReference>
<dbReference type="InterPro" id="IPR002867">
    <property type="entry name" value="IBR_dom"/>
</dbReference>
<dbReference type="SUPFAM" id="SSF57850">
    <property type="entry name" value="RING/U-box"/>
    <property type="match status" value="1"/>
</dbReference>
<dbReference type="Gene3D" id="3.30.40.10">
    <property type="entry name" value="Zinc/RING finger domain, C3HC4 (zinc finger)"/>
    <property type="match status" value="1"/>
</dbReference>
<evidence type="ECO:0000256" key="5">
    <source>
        <dbReference type="ARBA" id="ARBA00022737"/>
    </source>
</evidence>
<keyword evidence="5" id="KW-0677">Repeat</keyword>
<evidence type="ECO:0000256" key="7">
    <source>
        <dbReference type="ARBA" id="ARBA00022786"/>
    </source>
</evidence>
<dbReference type="PROSITE" id="PS51873">
    <property type="entry name" value="TRIAD"/>
    <property type="match status" value="1"/>
</dbReference>
<keyword evidence="7" id="KW-0833">Ubl conjugation pathway</keyword>
<evidence type="ECO:0000256" key="9">
    <source>
        <dbReference type="SAM" id="MobiDB-lite"/>
    </source>
</evidence>
<dbReference type="RefSeq" id="XP_004339750.1">
    <property type="nucleotide sequence ID" value="XM_004339702.1"/>
</dbReference>
<dbReference type="OrthoDB" id="10009520at2759"/>
<dbReference type="GO" id="GO:0008270">
    <property type="term" value="F:zinc ion binding"/>
    <property type="evidence" value="ECO:0007669"/>
    <property type="project" value="UniProtKB-KW"/>
</dbReference>
<organism evidence="11 12">
    <name type="scientific">Acanthamoeba castellanii (strain ATCC 30010 / Neff)</name>
    <dbReference type="NCBI Taxonomy" id="1257118"/>
    <lineage>
        <taxon>Eukaryota</taxon>
        <taxon>Amoebozoa</taxon>
        <taxon>Discosea</taxon>
        <taxon>Longamoebia</taxon>
        <taxon>Centramoebida</taxon>
        <taxon>Acanthamoebidae</taxon>
        <taxon>Acanthamoeba</taxon>
    </lineage>
</organism>
<dbReference type="Pfam" id="PF01485">
    <property type="entry name" value="IBR"/>
    <property type="match status" value="1"/>
</dbReference>
<name>L8GXR8_ACACF</name>
<dbReference type="STRING" id="1257118.L8GXR8"/>
<accession>L8GXR8</accession>
<evidence type="ECO:0000256" key="4">
    <source>
        <dbReference type="ARBA" id="ARBA00022723"/>
    </source>
</evidence>
<dbReference type="SMART" id="SM00647">
    <property type="entry name" value="IBR"/>
    <property type="match status" value="1"/>
</dbReference>
<evidence type="ECO:0000259" key="10">
    <source>
        <dbReference type="PROSITE" id="PS51873"/>
    </source>
</evidence>
<keyword evidence="12" id="KW-1185">Reference proteome</keyword>
<dbReference type="Proteomes" id="UP000011083">
    <property type="component" value="Unassembled WGS sequence"/>
</dbReference>
<sequence length="286" mass="32244">MDEELAARAAEVAELRALYGPRKEWTELDAETILIKRTANYGRVDCLFHYFFVLSNLKHGLHGRHKRAREDFKCLTALEIISFIGKEVQYVQELLKVPQTTARILLSHYMWNTERLVTDFLESPSRVFFSVRAAGGQNSGEAASAKGKEKVGDDFDEDNEGADETKSGGDAEETFACPGCFDDSPNYTKLSNDCYKEYLSIKIKDGQADKIGCPAYKCKQTVPESVIKDLVDEDVFKKYNSFLANSYVENNPYVMWCPAPGCQYAVQATIKLNCTVTCQCGNSFWY</sequence>